<dbReference type="AlphaFoldDB" id="A0A1D1USG1"/>
<organism evidence="2 3">
    <name type="scientific">Ramazzottius varieornatus</name>
    <name type="common">Water bear</name>
    <name type="synonym">Tardigrade</name>
    <dbReference type="NCBI Taxonomy" id="947166"/>
    <lineage>
        <taxon>Eukaryota</taxon>
        <taxon>Metazoa</taxon>
        <taxon>Ecdysozoa</taxon>
        <taxon>Tardigrada</taxon>
        <taxon>Eutardigrada</taxon>
        <taxon>Parachela</taxon>
        <taxon>Hypsibioidea</taxon>
        <taxon>Ramazzottiidae</taxon>
        <taxon>Ramazzottius</taxon>
    </lineage>
</organism>
<protein>
    <recommendedName>
        <fullName evidence="1">DDE-1 domain-containing protein</fullName>
    </recommendedName>
</protein>
<dbReference type="InterPro" id="IPR004875">
    <property type="entry name" value="DDE_SF_endonuclease_dom"/>
</dbReference>
<dbReference type="PANTHER" id="PTHR19303">
    <property type="entry name" value="TRANSPOSON"/>
    <property type="match status" value="1"/>
</dbReference>
<name>A0A1D1USG1_RAMVA</name>
<dbReference type="EMBL" id="BDGG01000001">
    <property type="protein sequence ID" value="GAU90662.1"/>
    <property type="molecule type" value="Genomic_DNA"/>
</dbReference>
<dbReference type="InterPro" id="IPR050863">
    <property type="entry name" value="CenT-Element_Derived"/>
</dbReference>
<dbReference type="Proteomes" id="UP000186922">
    <property type="component" value="Unassembled WGS sequence"/>
</dbReference>
<dbReference type="GO" id="GO:0005634">
    <property type="term" value="C:nucleus"/>
    <property type="evidence" value="ECO:0007669"/>
    <property type="project" value="TreeGrafter"/>
</dbReference>
<dbReference type="GO" id="GO:0003677">
    <property type="term" value="F:DNA binding"/>
    <property type="evidence" value="ECO:0007669"/>
    <property type="project" value="TreeGrafter"/>
</dbReference>
<reference evidence="2 3" key="1">
    <citation type="journal article" date="2016" name="Nat. Commun.">
        <title>Extremotolerant tardigrade genome and improved radiotolerance of human cultured cells by tardigrade-unique protein.</title>
        <authorList>
            <person name="Hashimoto T."/>
            <person name="Horikawa D.D."/>
            <person name="Saito Y."/>
            <person name="Kuwahara H."/>
            <person name="Kozuka-Hata H."/>
            <person name="Shin-I T."/>
            <person name="Minakuchi Y."/>
            <person name="Ohishi K."/>
            <person name="Motoyama A."/>
            <person name="Aizu T."/>
            <person name="Enomoto A."/>
            <person name="Kondo K."/>
            <person name="Tanaka S."/>
            <person name="Hara Y."/>
            <person name="Koshikawa S."/>
            <person name="Sagara H."/>
            <person name="Miura T."/>
            <person name="Yokobori S."/>
            <person name="Miyagawa K."/>
            <person name="Suzuki Y."/>
            <person name="Kubo T."/>
            <person name="Oyama M."/>
            <person name="Kohara Y."/>
            <person name="Fujiyama A."/>
            <person name="Arakawa K."/>
            <person name="Katayama T."/>
            <person name="Toyoda A."/>
            <person name="Kunieda T."/>
        </authorList>
    </citation>
    <scope>NUCLEOTIDE SEQUENCE [LARGE SCALE GENOMIC DNA]</scope>
    <source>
        <strain evidence="2 3">YOKOZUNA-1</strain>
    </source>
</reference>
<comment type="caution">
    <text evidence="2">The sequence shown here is derived from an EMBL/GenBank/DDBJ whole genome shotgun (WGS) entry which is preliminary data.</text>
</comment>
<gene>
    <name evidence="2" type="primary">RvY_03048-1</name>
    <name evidence="2" type="synonym">RvY_03048.1</name>
    <name evidence="2" type="ORF">RvY_03048</name>
</gene>
<keyword evidence="3" id="KW-1185">Reference proteome</keyword>
<feature type="domain" description="DDE-1" evidence="1">
    <location>
        <begin position="53"/>
        <end position="229"/>
    </location>
</feature>
<sequence length="285" mass="32317">MERVEAIVTLEKTHPSRIINFDQTSVLLQNTYGKTLLPVGVKQVHVVQPPGEKERFTVGLAVTGDGQKFPAVIVFTGGVKTGQLSRNILAKLVIPGNVNVFSTRTAWWNSKIDHDWIEQSFEQDQPEPLFLLRDHFPGHLKFESAELLDERNVDQVFVPKGMTGTYQPLDVGINAPFKANLKRAYHEWRKERTEVTAKGYLRKPTRQDFVNFVSKAWEAIRPETIENAFVGAQILPEPTYMLSNKEVLVENDKQLLQFSFSSVEEDSDAEVAEDSSLEYSFSNGY</sequence>
<accession>A0A1D1USG1</accession>
<evidence type="ECO:0000259" key="1">
    <source>
        <dbReference type="Pfam" id="PF03184"/>
    </source>
</evidence>
<proteinExistence type="predicted"/>
<dbReference type="OrthoDB" id="4327074at2759"/>
<evidence type="ECO:0000313" key="3">
    <source>
        <dbReference type="Proteomes" id="UP000186922"/>
    </source>
</evidence>
<evidence type="ECO:0000313" key="2">
    <source>
        <dbReference type="EMBL" id="GAU90662.1"/>
    </source>
</evidence>
<dbReference type="Pfam" id="PF03184">
    <property type="entry name" value="DDE_1"/>
    <property type="match status" value="1"/>
</dbReference>